<dbReference type="AlphaFoldDB" id="A0A2S9YE97"/>
<dbReference type="Pfam" id="PF09609">
    <property type="entry name" value="Cas_GSU0054"/>
    <property type="match status" value="2"/>
</dbReference>
<evidence type="ECO:0000313" key="1">
    <source>
        <dbReference type="EMBL" id="PRQ03336.1"/>
    </source>
</evidence>
<gene>
    <name evidence="1" type="ORF">ENSA5_16900</name>
</gene>
<dbReference type="Proteomes" id="UP000237968">
    <property type="component" value="Unassembled WGS sequence"/>
</dbReference>
<dbReference type="EMBL" id="PVNK01000093">
    <property type="protein sequence ID" value="PRQ03336.1"/>
    <property type="molecule type" value="Genomic_DNA"/>
</dbReference>
<dbReference type="InterPro" id="IPR019089">
    <property type="entry name" value="Cas_GSU0054"/>
</dbReference>
<evidence type="ECO:0000313" key="2">
    <source>
        <dbReference type="Proteomes" id="UP000237968"/>
    </source>
</evidence>
<proteinExistence type="predicted"/>
<accession>A0A2S9YE97</accession>
<dbReference type="RefSeq" id="WP_106391143.1">
    <property type="nucleotide sequence ID" value="NZ_PVNK01000093.1"/>
</dbReference>
<reference evidence="1 2" key="1">
    <citation type="submission" date="2018-03" db="EMBL/GenBank/DDBJ databases">
        <title>Draft Genome Sequences of the Obligatory Marine Myxobacteria Enhygromyxa salina SWB005.</title>
        <authorList>
            <person name="Poehlein A."/>
            <person name="Moghaddam J.A."/>
            <person name="Harms H."/>
            <person name="Alanjari M."/>
            <person name="Koenig G.M."/>
            <person name="Daniel R."/>
            <person name="Schaeberle T.F."/>
        </authorList>
    </citation>
    <scope>NUCLEOTIDE SEQUENCE [LARGE SCALE GENOMIC DNA]</scope>
    <source>
        <strain evidence="1 2">SWB005</strain>
    </source>
</reference>
<dbReference type="NCBIfam" id="TIGR02165">
    <property type="entry name" value="cas5_6_GSU0054"/>
    <property type="match status" value="1"/>
</dbReference>
<organism evidence="1 2">
    <name type="scientific">Enhygromyxa salina</name>
    <dbReference type="NCBI Taxonomy" id="215803"/>
    <lineage>
        <taxon>Bacteria</taxon>
        <taxon>Pseudomonadati</taxon>
        <taxon>Myxococcota</taxon>
        <taxon>Polyangia</taxon>
        <taxon>Nannocystales</taxon>
        <taxon>Nannocystaceae</taxon>
        <taxon>Enhygromyxa</taxon>
    </lineage>
</organism>
<sequence>MLSLRIELLTGRYVASEYNNRDRAEWPPHPARVFSALVAAYYEGSQPAGGERALRWLETLPAPLLGFSPACARDLKTHFVPVNDRALSDAARVDNAWAKVLAPGLTDKQRAKAEARLKKAYAAVSAEDKKLAKTFREALDHVMPASRTKQPRTFPSVTPEHPVVHLTWDEAPDAELRRGLDALAAALVRIGHSSSLVTATWTDDAPEPAWVPDAGGEEVLRWVRPGQLDALNALHEAAPYSEQRVMPFTVVRYRPHRPLVACFASCFTPNFTVLRRVDGPRLPIQAAETVADAVRRALMSHADDPTPSLITGHGPGGGRLEGDHLAIAVLPYVEGAHASGDLLGVALIPPAGLELEELRPLYAAVAKWEDAAAQVGDEPRSVLTLGRLGRWVLERNLDISPLYNLREATWTRCSRGWASVTPVVLDRHPGSLSSGRPQSVARANAAVAASCRRIGLPEPAEIELSESPFFKGSVDARQFRRRPGSKDRRPLLHVRLRFDELVTGPVLLGAGRYRGLGLLRPWGGRDA</sequence>
<comment type="caution">
    <text evidence="1">The sequence shown here is derived from an EMBL/GenBank/DDBJ whole genome shotgun (WGS) entry which is preliminary data.</text>
</comment>
<name>A0A2S9YE97_9BACT</name>
<dbReference type="OrthoDB" id="9787885at2"/>
<keyword evidence="2" id="KW-1185">Reference proteome</keyword>
<protein>
    <submittedName>
        <fullName evidence="1">CRISPR-associated protein, family</fullName>
    </submittedName>
</protein>